<feature type="region of interest" description="Disordered" evidence="11">
    <location>
        <begin position="1232"/>
        <end position="1288"/>
    </location>
</feature>
<dbReference type="InterPro" id="IPR006600">
    <property type="entry name" value="HTH_CenpB_DNA-bd_dom"/>
</dbReference>
<keyword evidence="8" id="KW-0238">DNA-binding</keyword>
<feature type="region of interest" description="Disordered" evidence="11">
    <location>
        <begin position="1170"/>
        <end position="1212"/>
    </location>
</feature>
<dbReference type="Gene3D" id="3.20.20.220">
    <property type="match status" value="1"/>
</dbReference>
<keyword evidence="4" id="KW-0285">Flavoprotein</keyword>
<feature type="compositionally biased region" description="Basic and acidic residues" evidence="11">
    <location>
        <begin position="1234"/>
        <end position="1251"/>
    </location>
</feature>
<feature type="non-terminal residue" evidence="14">
    <location>
        <position position="1"/>
    </location>
</feature>
<dbReference type="InterPro" id="IPR004621">
    <property type="entry name" value="Fadh2_euk"/>
</dbReference>
<dbReference type="STRING" id="100787.A0A0G4L765"/>
<keyword evidence="9" id="KW-0863">Zinc-finger</keyword>
<dbReference type="PANTHER" id="PTHR45754">
    <property type="entry name" value="METHYLENETETRAHYDROFOLATE REDUCTASE"/>
    <property type="match status" value="1"/>
</dbReference>
<keyword evidence="15" id="KW-1185">Reference proteome</keyword>
<dbReference type="PROSITE" id="PS50157">
    <property type="entry name" value="ZINC_FINGER_C2H2_2"/>
    <property type="match status" value="1"/>
</dbReference>
<dbReference type="CDD" id="cd00537">
    <property type="entry name" value="MTHFR"/>
    <property type="match status" value="1"/>
</dbReference>
<accession>A0A0G4L765</accession>
<keyword evidence="7" id="KW-0560">Oxidoreductase</keyword>
<evidence type="ECO:0000256" key="9">
    <source>
        <dbReference type="PROSITE-ProRule" id="PRU00042"/>
    </source>
</evidence>
<dbReference type="SUPFAM" id="SSF51730">
    <property type="entry name" value="FAD-linked oxidoreductase"/>
    <property type="match status" value="1"/>
</dbReference>
<evidence type="ECO:0000256" key="8">
    <source>
        <dbReference type="ARBA" id="ARBA00023125"/>
    </source>
</evidence>
<dbReference type="InterPro" id="IPR029041">
    <property type="entry name" value="FAD-linked_oxidoreductase-like"/>
</dbReference>
<feature type="compositionally biased region" description="Polar residues" evidence="11">
    <location>
        <begin position="1176"/>
        <end position="1193"/>
    </location>
</feature>
<evidence type="ECO:0000313" key="15">
    <source>
        <dbReference type="Proteomes" id="UP000044602"/>
    </source>
</evidence>
<reference evidence="14 15" key="1">
    <citation type="submission" date="2015-05" db="EMBL/GenBank/DDBJ databases">
        <authorList>
            <person name="Wang D.B."/>
            <person name="Wang M."/>
        </authorList>
    </citation>
    <scope>NUCLEOTIDE SEQUENCE [LARGE SCALE GENOMIC DNA]</scope>
    <source>
        <strain evidence="14">VL1</strain>
    </source>
</reference>
<evidence type="ECO:0000256" key="10">
    <source>
        <dbReference type="RuleBase" id="RU004254"/>
    </source>
</evidence>
<dbReference type="GO" id="GO:0035999">
    <property type="term" value="P:tetrahydrofolate interconversion"/>
    <property type="evidence" value="ECO:0007669"/>
    <property type="project" value="UniProtKB-UniPathway"/>
</dbReference>
<dbReference type="InterPro" id="IPR021833">
    <property type="entry name" value="DUF3425"/>
</dbReference>
<keyword evidence="9" id="KW-0862">Zinc</keyword>
<evidence type="ECO:0000259" key="12">
    <source>
        <dbReference type="PROSITE" id="PS50157"/>
    </source>
</evidence>
<dbReference type="GO" id="GO:0071949">
    <property type="term" value="F:FAD binding"/>
    <property type="evidence" value="ECO:0007669"/>
    <property type="project" value="TreeGrafter"/>
</dbReference>
<evidence type="ECO:0000256" key="3">
    <source>
        <dbReference type="ARBA" id="ARBA00006743"/>
    </source>
</evidence>
<evidence type="ECO:0000256" key="7">
    <source>
        <dbReference type="ARBA" id="ARBA00023002"/>
    </source>
</evidence>
<evidence type="ECO:0000256" key="2">
    <source>
        <dbReference type="ARBA" id="ARBA00004777"/>
    </source>
</evidence>
<dbReference type="Pfam" id="PF21895">
    <property type="entry name" value="MTHFR_C"/>
    <property type="match status" value="1"/>
</dbReference>
<evidence type="ECO:0000313" key="14">
    <source>
        <dbReference type="EMBL" id="CRK17809.1"/>
    </source>
</evidence>
<dbReference type="PANTHER" id="PTHR45754:SF3">
    <property type="entry name" value="METHYLENETETRAHYDROFOLATE REDUCTASE (NADPH)"/>
    <property type="match status" value="1"/>
</dbReference>
<comment type="pathway">
    <text evidence="2 10">One-carbon metabolism; tetrahydrofolate interconversion.</text>
</comment>
<dbReference type="GO" id="GO:0004489">
    <property type="term" value="F:methylenetetrahydrofolate reductase [NAD(P)H] activity"/>
    <property type="evidence" value="ECO:0007669"/>
    <property type="project" value="InterPro"/>
</dbReference>
<proteinExistence type="inferred from homology"/>
<dbReference type="CDD" id="cd14688">
    <property type="entry name" value="bZIP_YAP"/>
    <property type="match status" value="1"/>
</dbReference>
<evidence type="ECO:0000256" key="11">
    <source>
        <dbReference type="SAM" id="MobiDB-lite"/>
    </source>
</evidence>
<evidence type="ECO:0000256" key="6">
    <source>
        <dbReference type="ARBA" id="ARBA00022857"/>
    </source>
</evidence>
<dbReference type="GO" id="GO:0005829">
    <property type="term" value="C:cytosol"/>
    <property type="evidence" value="ECO:0007669"/>
    <property type="project" value="TreeGrafter"/>
</dbReference>
<name>A0A0G4L765_VERLO</name>
<evidence type="ECO:0000256" key="5">
    <source>
        <dbReference type="ARBA" id="ARBA00022827"/>
    </source>
</evidence>
<protein>
    <submittedName>
        <fullName evidence="14">Uncharacterized protein</fullName>
    </submittedName>
</protein>
<dbReference type="NCBIfam" id="TIGR00677">
    <property type="entry name" value="fadh2_euk"/>
    <property type="match status" value="1"/>
</dbReference>
<feature type="domain" description="HTH CENPB-type" evidence="13">
    <location>
        <begin position="795"/>
        <end position="869"/>
    </location>
</feature>
<sequence>FDIRPSKYTRSTSRRVQIDMDEFVDWDKAGDNVGMLLDDTGPLPPSPSEPIPTNIADQDIDLMLANVDDDDFSFWALQHFSEAGQEGQDAPLGSASAASAFQMDLSAGPVPEPDQLPNPLPDFFWYRPAVPCTSCSRSGLECKRIREGEYKGFCTSCVALWCPCSFALSVPANNWSNDLSEDPVVTNDKDVPSSQSLLKASLSSAPLEMAPPPIVPPVHENTAAAAAGAAVPNKNSPPPKIGARFSRESITNWLANARRRGKIQPPRSTSPATHTLYAGAVDIPRRPGTPAFDKSIANKNPLERWVDSPPDNEPASVTAIARAVASNSDMSSGSGLNSPHSFAFTDDGSGRSLVDYSSTSSVGTSSGGSFASVYSHASRGSFGSFSSMQIRGRRRRRRRAAPQRGPDDKTNLAAPFKTFQCTFCTETFRTKHDWQRHEKSLHLSLERWVCAPNGPRALNPATNQVSCVYCGEVDPDNEHIESHNHTTCQERSLEERTFYRKDHLNQHLRLVHNVKFMDWCMKTWKVATPEIRSRCGFCGIIMDNWSIRVDHLAEHFKTGNTMADWKGDWGFEAPVLDMVENSIPPYLIDHERNTPFPYVAGGSPPESPRSAYELIKMELAFFMMNHEDKTGALPNDDEMLLEACRIIFASEVLSLQGIDSNFSWLRDLFMSSPEVARQAQFGPLRSAIENRLSILKINGKDNLFEACPLEKQLRDFVSSRTLLGLTPIDDELQVEACCIVGRIEEASTTPSDFIANWLVRFINSSTGWLANFRQRAHLPRTEDIKNAYFRSTDTTKIDSTIHIYSRLETSLSEYMEDQRVLGIEPTDEDLQRRARIIIYEFDDGWNQTAADSLVWLTAFRERHPPGGSSSQTQDSLMLNASEPALIVLGLQQQLHAPQADTQTATSPPQPSFSAASREFVSSPPRSKHMGGATCMNDSNRFRRLARELRRFVTQTTSPNNPNQHVPSDQELQHQARWIMYDDDDPWNQTPADNAEWLQRFKPAQWPRRRHRAAPSTPRLISRHPSARDAFFATFDTRHARPGTIFCARELEDSLVGFVHSEAAAGREFPRDEALRAKAREVMGAVRTAADDETLLGKFKAWVVAEIAGEGEQQRQAFTDAEIEGMLAEMEMEYGGEIGGGASLLVGTWRGGALGSPYHKVQRRTQQHLRVPKRAMGSTSVDTVAQSSNATYNRPKTRQRVHKAPPVLDVPDIDEDAAERKRVLNVLAQRRYRERKREARTKSKDSKPRDDLSTVDGIRPASSSHPDGSASSVSPSDAPRTSVPPNDLLLTSDLDLDLEMPWDPVSLEPTSVSTLAETFPCVPFETIMWDSLSPPSSSSPAGSSSGFSSNLISNSTAISSSNRSNLGTPATSSPGEPFAPPVPVDDFTDRYLLPMADLTLLRAFLSIADRLGCASELWSPTSNSPFNKGGGTPAALLPPSFRPTPTQVQLPHHPMLDFLPWPSVRDRIISIFNMPEAMRPPGARDALAPIKFAYDLEDEAEGVRIWGGDPYDATGWEVGQTFFERLPIPPNPTATMHIKEMLADAERDGQPSFSFEYFPPKTAQGVQNLYDRMDRMYNFGPKFIDITWGAGGRIAELTCEMVTQAQSVYGLETCMHLTCTDMGLEKVNDALRKAYKAGCTNILALRGDPPREKEKWVAADGGFEYARDLVKHIRATYHDHFDIGVAGYPEGCDDNKDEESLLDHLKEKVDMGATFIVTQMFYDADNFVRWVGKVRERGITIPIVPGIMPIATYASFMRRAKHMNCSVPQEFMDALEPVKNDDNAVREVGKVLVAGMCRKILAAGIHHLHFYTMNLAQATRMVLEELNWMPTSERPLKQALPWKQSLGLGRREEDVRPIFWKGRNKSYILRTQDWDEFPNGRWGDSRSPAFGELDAYGIGLTGTNEQNIKKWGEPQTVQDIATLFVRYLQNEIDCLPWSESPLTNEADPIREDLIALNKRGIITINSQPAVNGVKSSHAVHGWGPKNGYVYQKSYLEMLVHPDLYPEIISRIEKHPDMTYYAVTKSGNLKYNAPSDGPNAVTWGVFPGKEIVQPTIVEGISFVAWKDEAFRLGLDWAHCFEQSSPSLNNDFHQQREIFDLFEGLSVKEYDDIKPVVKDVAPDAVSAPTNGTTNGIAVPAA</sequence>
<feature type="region of interest" description="Disordered" evidence="11">
    <location>
        <begin position="260"/>
        <end position="314"/>
    </location>
</feature>
<dbReference type="SMART" id="SM00355">
    <property type="entry name" value="ZnF_C2H2"/>
    <property type="match status" value="3"/>
</dbReference>
<feature type="compositionally biased region" description="Polar residues" evidence="11">
    <location>
        <begin position="894"/>
        <end position="914"/>
    </location>
</feature>
<dbReference type="GO" id="GO:0008270">
    <property type="term" value="F:zinc ion binding"/>
    <property type="evidence" value="ECO:0007669"/>
    <property type="project" value="UniProtKB-KW"/>
</dbReference>
<dbReference type="Pfam" id="PF11905">
    <property type="entry name" value="DUF3425"/>
    <property type="match status" value="1"/>
</dbReference>
<feature type="region of interest" description="Disordered" evidence="11">
    <location>
        <begin position="1357"/>
        <end position="1380"/>
    </location>
</feature>
<dbReference type="InterPro" id="IPR013087">
    <property type="entry name" value="Znf_C2H2_type"/>
</dbReference>
<feature type="region of interest" description="Disordered" evidence="11">
    <location>
        <begin position="894"/>
        <end position="935"/>
    </location>
</feature>
<dbReference type="FunFam" id="3.20.20.220:FF:000002">
    <property type="entry name" value="Methylenetetrahydrofolate reductase"/>
    <property type="match status" value="1"/>
</dbReference>
<evidence type="ECO:0000256" key="1">
    <source>
        <dbReference type="ARBA" id="ARBA00001974"/>
    </source>
</evidence>
<dbReference type="GO" id="GO:0009086">
    <property type="term" value="P:methionine biosynthetic process"/>
    <property type="evidence" value="ECO:0007669"/>
    <property type="project" value="TreeGrafter"/>
</dbReference>
<evidence type="ECO:0000256" key="4">
    <source>
        <dbReference type="ARBA" id="ARBA00022630"/>
    </source>
</evidence>
<keyword evidence="5" id="KW-0274">FAD</keyword>
<dbReference type="EMBL" id="CVQH01008890">
    <property type="protein sequence ID" value="CRK17809.1"/>
    <property type="molecule type" value="Genomic_DNA"/>
</dbReference>
<evidence type="ECO:0000259" key="13">
    <source>
        <dbReference type="PROSITE" id="PS51253"/>
    </source>
</evidence>
<dbReference type="GO" id="GO:0003677">
    <property type="term" value="F:DNA binding"/>
    <property type="evidence" value="ECO:0007669"/>
    <property type="project" value="UniProtKB-KW"/>
</dbReference>
<dbReference type="InterPro" id="IPR003171">
    <property type="entry name" value="Mehydrof_redctse-like"/>
</dbReference>
<dbReference type="PROSITE" id="PS51253">
    <property type="entry name" value="HTH_CENPB"/>
    <property type="match status" value="1"/>
</dbReference>
<dbReference type="UniPathway" id="UPA00193"/>
<organism evidence="14 15">
    <name type="scientific">Verticillium longisporum</name>
    <name type="common">Verticillium dahliae var. longisporum</name>
    <dbReference type="NCBI Taxonomy" id="100787"/>
    <lineage>
        <taxon>Eukaryota</taxon>
        <taxon>Fungi</taxon>
        <taxon>Dikarya</taxon>
        <taxon>Ascomycota</taxon>
        <taxon>Pezizomycotina</taxon>
        <taxon>Sordariomycetes</taxon>
        <taxon>Hypocreomycetidae</taxon>
        <taxon>Glomerellales</taxon>
        <taxon>Plectosphaerellaceae</taxon>
        <taxon>Verticillium</taxon>
    </lineage>
</organism>
<keyword evidence="6" id="KW-0521">NADP</keyword>
<gene>
    <name evidence="14" type="ORF">BN1708_003085</name>
</gene>
<feature type="compositionally biased region" description="Low complexity" evidence="11">
    <location>
        <begin position="1259"/>
        <end position="1278"/>
    </location>
</feature>
<dbReference type="InterPro" id="IPR053806">
    <property type="entry name" value="MTHFR_C"/>
</dbReference>
<feature type="region of interest" description="Disordered" evidence="11">
    <location>
        <begin position="385"/>
        <end position="412"/>
    </location>
</feature>
<dbReference type="Pfam" id="PF03221">
    <property type="entry name" value="HTH_Tnp_Tc5"/>
    <property type="match status" value="1"/>
</dbReference>
<dbReference type="PROSITE" id="PS00028">
    <property type="entry name" value="ZINC_FINGER_C2H2_1"/>
    <property type="match status" value="1"/>
</dbReference>
<dbReference type="Proteomes" id="UP000044602">
    <property type="component" value="Unassembled WGS sequence"/>
</dbReference>
<comment type="similarity">
    <text evidence="3">Belongs to the methylenetetrahydrofolate reductase family.</text>
</comment>
<comment type="cofactor">
    <cofactor evidence="1">
        <name>FAD</name>
        <dbReference type="ChEBI" id="CHEBI:57692"/>
    </cofactor>
</comment>
<dbReference type="Pfam" id="PF02219">
    <property type="entry name" value="MTHFR"/>
    <property type="match status" value="1"/>
</dbReference>
<feature type="domain" description="C2H2-type" evidence="12">
    <location>
        <begin position="419"/>
        <end position="447"/>
    </location>
</feature>
<feature type="compositionally biased region" description="Basic residues" evidence="11">
    <location>
        <begin position="391"/>
        <end position="401"/>
    </location>
</feature>
<keyword evidence="9" id="KW-0479">Metal-binding</keyword>